<feature type="transmembrane region" description="Helical" evidence="1">
    <location>
        <begin position="127"/>
        <end position="152"/>
    </location>
</feature>
<protein>
    <recommendedName>
        <fullName evidence="4">MARVEL domain-containing protein</fullName>
    </recommendedName>
</protein>
<dbReference type="OrthoDB" id="2564117at2759"/>
<feature type="transmembrane region" description="Helical" evidence="1">
    <location>
        <begin position="51"/>
        <end position="73"/>
    </location>
</feature>
<gene>
    <name evidence="2" type="ORF">CC85DRAFT_290046</name>
</gene>
<dbReference type="EMBL" id="KQ087179">
    <property type="protein sequence ID" value="KLT45934.1"/>
    <property type="molecule type" value="Genomic_DNA"/>
</dbReference>
<keyword evidence="1" id="KW-1133">Transmembrane helix</keyword>
<sequence length="190" mass="20517">MVSASRVHFLLYGVGCLWSLLVWTVAAGLVGKWNSDTGGYGRFYTFDSANAVLAWGLLTWLYYTAALCILMFVSPANPAICIIADVAFLTFFFIFGLGAVGSLSSVAEGFRVLSGFDGTKGIGSLGQATLALGWLLVFIILGTLIYEIYYVLRNYGKDMSVWRQSFHDLTTDGVPRSEKPVAPPVASSAV</sequence>
<reference evidence="2 3" key="1">
    <citation type="submission" date="2015-03" db="EMBL/GenBank/DDBJ databases">
        <title>Genomics and transcriptomics of the oil-accumulating basidiomycete yeast T. oleaginosus allow insights into substrate utilization and the diverse evolutionary trajectories of mating systems in fungi.</title>
        <authorList>
            <consortium name="DOE Joint Genome Institute"/>
            <person name="Kourist R."/>
            <person name="Kracht O."/>
            <person name="Bracharz F."/>
            <person name="Lipzen A."/>
            <person name="Nolan M."/>
            <person name="Ohm R."/>
            <person name="Grigoriev I."/>
            <person name="Sun S."/>
            <person name="Heitman J."/>
            <person name="Bruck T."/>
            <person name="Nowrousian M."/>
        </authorList>
    </citation>
    <scope>NUCLEOTIDE SEQUENCE [LARGE SCALE GENOMIC DNA]</scope>
    <source>
        <strain evidence="2 3">IBC0246</strain>
    </source>
</reference>
<dbReference type="AlphaFoldDB" id="A0A0J1BD13"/>
<dbReference type="RefSeq" id="XP_018282425.1">
    <property type="nucleotide sequence ID" value="XM_018424734.1"/>
</dbReference>
<dbReference type="Proteomes" id="UP000053611">
    <property type="component" value="Unassembled WGS sequence"/>
</dbReference>
<evidence type="ECO:0000313" key="2">
    <source>
        <dbReference type="EMBL" id="KLT45934.1"/>
    </source>
</evidence>
<accession>A0A0J1BD13</accession>
<dbReference type="GeneID" id="28985337"/>
<proteinExistence type="predicted"/>
<organism evidence="2 3">
    <name type="scientific">Cutaneotrichosporon oleaginosum</name>
    <dbReference type="NCBI Taxonomy" id="879819"/>
    <lineage>
        <taxon>Eukaryota</taxon>
        <taxon>Fungi</taxon>
        <taxon>Dikarya</taxon>
        <taxon>Basidiomycota</taxon>
        <taxon>Agaricomycotina</taxon>
        <taxon>Tremellomycetes</taxon>
        <taxon>Trichosporonales</taxon>
        <taxon>Trichosporonaceae</taxon>
        <taxon>Cutaneotrichosporon</taxon>
    </lineage>
</organism>
<evidence type="ECO:0000313" key="3">
    <source>
        <dbReference type="Proteomes" id="UP000053611"/>
    </source>
</evidence>
<feature type="transmembrane region" description="Helical" evidence="1">
    <location>
        <begin position="9"/>
        <end position="31"/>
    </location>
</feature>
<name>A0A0J1BD13_9TREE</name>
<keyword evidence="3" id="KW-1185">Reference proteome</keyword>
<feature type="transmembrane region" description="Helical" evidence="1">
    <location>
        <begin position="80"/>
        <end position="107"/>
    </location>
</feature>
<evidence type="ECO:0000256" key="1">
    <source>
        <dbReference type="SAM" id="Phobius"/>
    </source>
</evidence>
<keyword evidence="1" id="KW-0472">Membrane</keyword>
<dbReference type="STRING" id="879819.A0A0J1BD13"/>
<evidence type="ECO:0008006" key="4">
    <source>
        <dbReference type="Google" id="ProtNLM"/>
    </source>
</evidence>
<keyword evidence="1" id="KW-0812">Transmembrane</keyword>